<dbReference type="EMBL" id="CANI01000040">
    <property type="protein sequence ID" value="CCM78951.1"/>
    <property type="molecule type" value="Genomic_DNA"/>
</dbReference>
<name>K0PQN1_9HYPH</name>
<gene>
    <name evidence="1" type="ORF">BN77_p11649</name>
</gene>
<dbReference type="InterPro" id="IPR010385">
    <property type="entry name" value="DUF982"/>
</dbReference>
<comment type="caution">
    <text evidence="1">The sequence shown here is derived from an EMBL/GenBank/DDBJ whole genome shotgun (WGS) entry which is preliminary data.</text>
</comment>
<keyword evidence="2" id="KW-1185">Reference proteome</keyword>
<evidence type="ECO:0000313" key="1">
    <source>
        <dbReference type="EMBL" id="CCM78951.1"/>
    </source>
</evidence>
<protein>
    <recommendedName>
        <fullName evidence="3">DUF982 domain-containing protein</fullName>
    </recommendedName>
</protein>
<dbReference type="RefSeq" id="WP_007538381.1">
    <property type="nucleotide sequence ID" value="NZ_HF536773.1"/>
</dbReference>
<dbReference type="AlphaFoldDB" id="K0PQN1"/>
<dbReference type="HOGENOM" id="CLU_153231_0_0_5"/>
<dbReference type="eggNOG" id="ENOG502ZYTG">
    <property type="taxonomic scope" value="Bacteria"/>
</dbReference>
<proteinExistence type="predicted"/>
<evidence type="ECO:0008006" key="3">
    <source>
        <dbReference type="Google" id="ProtNLM"/>
    </source>
</evidence>
<reference evidence="1 2" key="1">
    <citation type="journal article" date="2013" name="Genome Announc.">
        <title>Draft Genome Sequence of Rhizobium mesoamericanum STM3625, a Nitrogen-Fixing Symbiont of Mimosa pudica Isolated in French Guiana (South America).</title>
        <authorList>
            <person name="Moulin L."/>
            <person name="Mornico D."/>
            <person name="Melkonian R."/>
            <person name="Klonowska A."/>
        </authorList>
    </citation>
    <scope>NUCLEOTIDE SEQUENCE [LARGE SCALE GENOMIC DNA]</scope>
    <source>
        <strain evidence="1 2">STM3625</strain>
    </source>
</reference>
<dbReference type="Gene3D" id="6.10.250.730">
    <property type="match status" value="1"/>
</dbReference>
<dbReference type="Pfam" id="PF06169">
    <property type="entry name" value="DUF982"/>
    <property type="match status" value="1"/>
</dbReference>
<dbReference type="Proteomes" id="UP000009319">
    <property type="component" value="Unassembled WGS sequence"/>
</dbReference>
<organism evidence="1 2">
    <name type="scientific">Rhizobium mesoamericanum STM3625</name>
    <dbReference type="NCBI Taxonomy" id="1211777"/>
    <lineage>
        <taxon>Bacteria</taxon>
        <taxon>Pseudomonadati</taxon>
        <taxon>Pseudomonadota</taxon>
        <taxon>Alphaproteobacteria</taxon>
        <taxon>Hyphomicrobiales</taxon>
        <taxon>Rhizobiaceae</taxon>
        <taxon>Rhizobium/Agrobacterium group</taxon>
        <taxon>Rhizobium</taxon>
    </lineage>
</organism>
<sequence length="94" mass="10411">MNEDLPVLIKPLEVELNGVGQYQHAETVQDLVKMLMGGKWPAGGRKYHNALWRSMEAIDWYIDASTARAAFVDAAREAGMHVLPDDVAGMRKAS</sequence>
<accession>K0PQN1</accession>
<evidence type="ECO:0000313" key="2">
    <source>
        <dbReference type="Proteomes" id="UP000009319"/>
    </source>
</evidence>